<evidence type="ECO:0000256" key="2">
    <source>
        <dbReference type="ARBA" id="ARBA00022801"/>
    </source>
</evidence>
<evidence type="ECO:0000259" key="3">
    <source>
        <dbReference type="Pfam" id="PF03061"/>
    </source>
</evidence>
<dbReference type="Gene3D" id="3.10.129.10">
    <property type="entry name" value="Hotdog Thioesterase"/>
    <property type="match status" value="1"/>
</dbReference>
<dbReference type="Proteomes" id="UP000620874">
    <property type="component" value="Unassembled WGS sequence"/>
</dbReference>
<protein>
    <submittedName>
        <fullName evidence="4">PaaI family thioesterase</fullName>
    </submittedName>
</protein>
<dbReference type="PANTHER" id="PTHR43240:SF5">
    <property type="entry name" value="1,4-DIHYDROXY-2-NAPHTHOYL-COA THIOESTERASE 1"/>
    <property type="match status" value="1"/>
</dbReference>
<organism evidence="4 5">
    <name type="scientific">Phocaeicola intestinalis</name>
    <dbReference type="NCBI Taxonomy" id="2762212"/>
    <lineage>
        <taxon>Bacteria</taxon>
        <taxon>Pseudomonadati</taxon>
        <taxon>Bacteroidota</taxon>
        <taxon>Bacteroidia</taxon>
        <taxon>Bacteroidales</taxon>
        <taxon>Bacteroidaceae</taxon>
        <taxon>Phocaeicola</taxon>
    </lineage>
</organism>
<keyword evidence="2" id="KW-0378">Hydrolase</keyword>
<dbReference type="InterPro" id="IPR006683">
    <property type="entry name" value="Thioestr_dom"/>
</dbReference>
<dbReference type="SUPFAM" id="SSF54637">
    <property type="entry name" value="Thioesterase/thiol ester dehydrase-isomerase"/>
    <property type="match status" value="1"/>
</dbReference>
<dbReference type="Pfam" id="PF03061">
    <property type="entry name" value="4HBT"/>
    <property type="match status" value="1"/>
</dbReference>
<feature type="domain" description="Thioesterase" evidence="3">
    <location>
        <begin position="50"/>
        <end position="127"/>
    </location>
</feature>
<comment type="caution">
    <text evidence="4">The sequence shown here is derived from an EMBL/GenBank/DDBJ whole genome shotgun (WGS) entry which is preliminary data.</text>
</comment>
<accession>A0ABR8YAE6</accession>
<evidence type="ECO:0000313" key="5">
    <source>
        <dbReference type="Proteomes" id="UP000620874"/>
    </source>
</evidence>
<evidence type="ECO:0000313" key="4">
    <source>
        <dbReference type="EMBL" id="MBD8041066.1"/>
    </source>
</evidence>
<sequence length="141" mass="15333">MQIEPGKPYELKESIGRFLGIKLVEMKDGHVKATMPVNDNTARPCTPVDILNGGASLAFAEIVSGYGSIHLCAEDEEPVGIQVSANHVSMTPVGEGRYVEAHANIVHRGRTQHVWNVDIITPEGKLVSTARVVNLIIKKRP</sequence>
<dbReference type="NCBIfam" id="TIGR00369">
    <property type="entry name" value="unchar_dom_1"/>
    <property type="match status" value="1"/>
</dbReference>
<dbReference type="CDD" id="cd03443">
    <property type="entry name" value="PaaI_thioesterase"/>
    <property type="match status" value="1"/>
</dbReference>
<dbReference type="PANTHER" id="PTHR43240">
    <property type="entry name" value="1,4-DIHYDROXY-2-NAPHTHOYL-COA THIOESTERASE 1"/>
    <property type="match status" value="1"/>
</dbReference>
<proteinExistence type="inferred from homology"/>
<dbReference type="RefSeq" id="WP_087207811.1">
    <property type="nucleotide sequence ID" value="NZ_JACSPP010000038.1"/>
</dbReference>
<dbReference type="InterPro" id="IPR029069">
    <property type="entry name" value="HotDog_dom_sf"/>
</dbReference>
<name>A0ABR8YAE6_9BACT</name>
<evidence type="ECO:0000256" key="1">
    <source>
        <dbReference type="ARBA" id="ARBA00008324"/>
    </source>
</evidence>
<comment type="similarity">
    <text evidence="1">Belongs to the thioesterase PaaI family.</text>
</comment>
<gene>
    <name evidence="4" type="ORF">H9625_11595</name>
</gene>
<dbReference type="EMBL" id="JACSPP010000038">
    <property type="protein sequence ID" value="MBD8041066.1"/>
    <property type="molecule type" value="Genomic_DNA"/>
</dbReference>
<dbReference type="InterPro" id="IPR003736">
    <property type="entry name" value="PAAI_dom"/>
</dbReference>
<keyword evidence="5" id="KW-1185">Reference proteome</keyword>
<reference evidence="4 5" key="1">
    <citation type="submission" date="2020-08" db="EMBL/GenBank/DDBJ databases">
        <title>A Genomic Blueprint of the Chicken Gut Microbiome.</title>
        <authorList>
            <person name="Gilroy R."/>
            <person name="Ravi A."/>
            <person name="Getino M."/>
            <person name="Pursley I."/>
            <person name="Horton D.L."/>
            <person name="Alikhan N.-F."/>
            <person name="Baker D."/>
            <person name="Gharbi K."/>
            <person name="Hall N."/>
            <person name="Watson M."/>
            <person name="Adriaenssens E.M."/>
            <person name="Foster-Nyarko E."/>
            <person name="Jarju S."/>
            <person name="Secka A."/>
            <person name="Antonio M."/>
            <person name="Oren A."/>
            <person name="Chaudhuri R."/>
            <person name="La Ragione R.M."/>
            <person name="Hildebrand F."/>
            <person name="Pallen M.J."/>
        </authorList>
    </citation>
    <scope>NUCLEOTIDE SEQUENCE [LARGE SCALE GENOMIC DNA]</scope>
    <source>
        <strain evidence="4 5">Sa1CVN1</strain>
    </source>
</reference>